<feature type="transmembrane region" description="Helical" evidence="1">
    <location>
        <begin position="37"/>
        <end position="61"/>
    </location>
</feature>
<evidence type="ECO:0000313" key="2">
    <source>
        <dbReference type="EMBL" id="KAK1593139.1"/>
    </source>
</evidence>
<gene>
    <name evidence="2" type="ORF">LY79DRAFT_188707</name>
</gene>
<dbReference type="EMBL" id="JAHLJV010000027">
    <property type="protein sequence ID" value="KAK1593139.1"/>
    <property type="molecule type" value="Genomic_DNA"/>
</dbReference>
<sequence length="117" mass="13006">MYRGTGYPLFYTSPRQSAATPALVNQSHTHHLGCQHLTAVILLVPLSGWLSLCFLLGGTALHLWESYATTAFTHFQLLHSHVLLFVPGSPMHSLGRLGFAISFSWHSKSSRCQKDTR</sequence>
<organism evidence="2 3">
    <name type="scientific">Colletotrichum navitas</name>
    <dbReference type="NCBI Taxonomy" id="681940"/>
    <lineage>
        <taxon>Eukaryota</taxon>
        <taxon>Fungi</taxon>
        <taxon>Dikarya</taxon>
        <taxon>Ascomycota</taxon>
        <taxon>Pezizomycotina</taxon>
        <taxon>Sordariomycetes</taxon>
        <taxon>Hypocreomycetidae</taxon>
        <taxon>Glomerellales</taxon>
        <taxon>Glomerellaceae</taxon>
        <taxon>Colletotrichum</taxon>
        <taxon>Colletotrichum graminicola species complex</taxon>
    </lineage>
</organism>
<keyword evidence="3" id="KW-1185">Reference proteome</keyword>
<accession>A0AAD8Q0C3</accession>
<reference evidence="2" key="1">
    <citation type="submission" date="2021-06" db="EMBL/GenBank/DDBJ databases">
        <title>Comparative genomics, transcriptomics and evolutionary studies reveal genomic signatures of adaptation to plant cell wall in hemibiotrophic fungi.</title>
        <authorList>
            <consortium name="DOE Joint Genome Institute"/>
            <person name="Baroncelli R."/>
            <person name="Diaz J.F."/>
            <person name="Benocci T."/>
            <person name="Peng M."/>
            <person name="Battaglia E."/>
            <person name="Haridas S."/>
            <person name="Andreopoulos W."/>
            <person name="Labutti K."/>
            <person name="Pangilinan J."/>
            <person name="Floch G.L."/>
            <person name="Makela M.R."/>
            <person name="Henrissat B."/>
            <person name="Grigoriev I.V."/>
            <person name="Crouch J.A."/>
            <person name="De Vries R.P."/>
            <person name="Sukno S.A."/>
            <person name="Thon M.R."/>
        </authorList>
    </citation>
    <scope>NUCLEOTIDE SEQUENCE</scope>
    <source>
        <strain evidence="2">CBS 125086</strain>
    </source>
</reference>
<dbReference type="GeneID" id="85435610"/>
<protein>
    <submittedName>
        <fullName evidence="2">Uncharacterized protein</fullName>
    </submittedName>
</protein>
<comment type="caution">
    <text evidence="2">The sequence shown here is derived from an EMBL/GenBank/DDBJ whole genome shotgun (WGS) entry which is preliminary data.</text>
</comment>
<dbReference type="RefSeq" id="XP_060414463.1">
    <property type="nucleotide sequence ID" value="XM_060551370.1"/>
</dbReference>
<proteinExistence type="predicted"/>
<name>A0AAD8Q0C3_9PEZI</name>
<keyword evidence="1" id="KW-1133">Transmembrane helix</keyword>
<dbReference type="AlphaFoldDB" id="A0AAD8Q0C3"/>
<evidence type="ECO:0000313" key="3">
    <source>
        <dbReference type="Proteomes" id="UP001230504"/>
    </source>
</evidence>
<dbReference type="Proteomes" id="UP001230504">
    <property type="component" value="Unassembled WGS sequence"/>
</dbReference>
<keyword evidence="1" id="KW-0472">Membrane</keyword>
<evidence type="ECO:0000256" key="1">
    <source>
        <dbReference type="SAM" id="Phobius"/>
    </source>
</evidence>
<keyword evidence="1" id="KW-0812">Transmembrane</keyword>